<evidence type="ECO:0000313" key="2">
    <source>
        <dbReference type="EMBL" id="GMR54993.1"/>
    </source>
</evidence>
<dbReference type="Proteomes" id="UP001328107">
    <property type="component" value="Unassembled WGS sequence"/>
</dbReference>
<keyword evidence="1" id="KW-0560">Oxidoreductase</keyword>
<dbReference type="PANTHER" id="PTHR44115:SF4">
    <property type="entry name" value="OXIDOREDUCTASE"/>
    <property type="match status" value="1"/>
</dbReference>
<evidence type="ECO:0000313" key="3">
    <source>
        <dbReference type="Proteomes" id="UP001328107"/>
    </source>
</evidence>
<sequence>INIFVPRIIRLSQLAVKYLETTSGSIVNVSSIGSYLKISMMPYYSVAKSALDQITIQMAGSLIKKGIRVNSVNPGPVRTNFLVSG</sequence>
<evidence type="ECO:0000256" key="1">
    <source>
        <dbReference type="ARBA" id="ARBA00023002"/>
    </source>
</evidence>
<dbReference type="GO" id="GO:0016491">
    <property type="term" value="F:oxidoreductase activity"/>
    <property type="evidence" value="ECO:0007669"/>
    <property type="project" value="UniProtKB-KW"/>
</dbReference>
<dbReference type="PANTHER" id="PTHR44115">
    <property type="entry name" value="PROTEIN CBG09704"/>
    <property type="match status" value="1"/>
</dbReference>
<organism evidence="2 3">
    <name type="scientific">Pristionchus mayeri</name>
    <dbReference type="NCBI Taxonomy" id="1317129"/>
    <lineage>
        <taxon>Eukaryota</taxon>
        <taxon>Metazoa</taxon>
        <taxon>Ecdysozoa</taxon>
        <taxon>Nematoda</taxon>
        <taxon>Chromadorea</taxon>
        <taxon>Rhabditida</taxon>
        <taxon>Rhabditina</taxon>
        <taxon>Diplogasteromorpha</taxon>
        <taxon>Diplogasteroidea</taxon>
        <taxon>Neodiplogasteridae</taxon>
        <taxon>Pristionchus</taxon>
    </lineage>
</organism>
<evidence type="ECO:0008006" key="4">
    <source>
        <dbReference type="Google" id="ProtNLM"/>
    </source>
</evidence>
<dbReference type="SUPFAM" id="SSF51735">
    <property type="entry name" value="NAD(P)-binding Rossmann-fold domains"/>
    <property type="match status" value="1"/>
</dbReference>
<name>A0AAN5D1U2_9BILA</name>
<dbReference type="Gene3D" id="3.40.50.720">
    <property type="entry name" value="NAD(P)-binding Rossmann-like Domain"/>
    <property type="match status" value="1"/>
</dbReference>
<protein>
    <recommendedName>
        <fullName evidence="4">Dehydrogenase</fullName>
    </recommendedName>
</protein>
<dbReference type="InterPro" id="IPR002347">
    <property type="entry name" value="SDR_fam"/>
</dbReference>
<dbReference type="InterPro" id="IPR036291">
    <property type="entry name" value="NAD(P)-bd_dom_sf"/>
</dbReference>
<dbReference type="Pfam" id="PF13561">
    <property type="entry name" value="adh_short_C2"/>
    <property type="match status" value="1"/>
</dbReference>
<keyword evidence="3" id="KW-1185">Reference proteome</keyword>
<reference evidence="3" key="1">
    <citation type="submission" date="2022-10" db="EMBL/GenBank/DDBJ databases">
        <title>Genome assembly of Pristionchus species.</title>
        <authorList>
            <person name="Yoshida K."/>
            <person name="Sommer R.J."/>
        </authorList>
    </citation>
    <scope>NUCLEOTIDE SEQUENCE [LARGE SCALE GENOMIC DNA]</scope>
    <source>
        <strain evidence="3">RS5460</strain>
    </source>
</reference>
<feature type="non-terminal residue" evidence="2">
    <location>
        <position position="85"/>
    </location>
</feature>
<dbReference type="AlphaFoldDB" id="A0AAN5D1U2"/>
<proteinExistence type="predicted"/>
<comment type="caution">
    <text evidence="2">The sequence shown here is derived from an EMBL/GenBank/DDBJ whole genome shotgun (WGS) entry which is preliminary data.</text>
</comment>
<dbReference type="PRINTS" id="PR00081">
    <property type="entry name" value="GDHRDH"/>
</dbReference>
<dbReference type="InterPro" id="IPR020904">
    <property type="entry name" value="Sc_DH/Rdtase_CS"/>
</dbReference>
<accession>A0AAN5D1U2</accession>
<dbReference type="EMBL" id="BTRK01000005">
    <property type="protein sequence ID" value="GMR54993.1"/>
    <property type="molecule type" value="Genomic_DNA"/>
</dbReference>
<gene>
    <name evidence="2" type="ORF">PMAYCL1PPCAC_25188</name>
</gene>
<dbReference type="PROSITE" id="PS00061">
    <property type="entry name" value="ADH_SHORT"/>
    <property type="match status" value="1"/>
</dbReference>
<feature type="non-terminal residue" evidence="2">
    <location>
        <position position="1"/>
    </location>
</feature>